<dbReference type="GO" id="GO:0090313">
    <property type="term" value="P:regulation of protein targeting to membrane"/>
    <property type="evidence" value="ECO:0007669"/>
    <property type="project" value="TreeGrafter"/>
</dbReference>
<evidence type="ECO:0000313" key="2">
    <source>
        <dbReference type="Proteomes" id="UP000197424"/>
    </source>
</evidence>
<dbReference type="EMBL" id="CP022115">
    <property type="protein sequence ID" value="ASJ24560.1"/>
    <property type="molecule type" value="Genomic_DNA"/>
</dbReference>
<gene>
    <name evidence="1" type="ORF">LHGZ1_1729</name>
</gene>
<dbReference type="RefSeq" id="WP_161493516.1">
    <property type="nucleotide sequence ID" value="NZ_CP022115.1"/>
</dbReference>
<dbReference type="InterPro" id="IPR008023">
    <property type="entry name" value="DUF748"/>
</dbReference>
<accession>A0A248LIE1</accession>
<protein>
    <submittedName>
        <fullName evidence="1">DUF748 multi-domain protein</fullName>
    </submittedName>
</protein>
<evidence type="ECO:0000313" key="1">
    <source>
        <dbReference type="EMBL" id="ASJ24560.1"/>
    </source>
</evidence>
<dbReference type="PANTHER" id="PTHR30441">
    <property type="entry name" value="DUF748 DOMAIN-CONTAINING PROTEIN"/>
    <property type="match status" value="1"/>
</dbReference>
<dbReference type="Gene3D" id="3.30.1330.60">
    <property type="entry name" value="OmpA-like domain"/>
    <property type="match status" value="1"/>
</dbReference>
<dbReference type="InterPro" id="IPR052894">
    <property type="entry name" value="AsmA-related"/>
</dbReference>
<proteinExistence type="predicted"/>
<dbReference type="InterPro" id="IPR036737">
    <property type="entry name" value="OmpA-like_sf"/>
</dbReference>
<dbReference type="Pfam" id="PF05359">
    <property type="entry name" value="DUF748"/>
    <property type="match status" value="1"/>
</dbReference>
<sequence length="1169" mass="127707">MKFPSRLRKPLHVGVVTALTLAGLGVAVYLSGPLLLRGVAEEQLSEALGRPVSIGGLTLNVFTLGVTVGNVQISEPDGSTPFARLDRLEVHFSPRSLLGDWRIASLKLDTPDIRLVRFADNRFNISDLIERFQTPSGEPVLFALANARIRHGRIVLDDRPLNHQHTIDRLQLTIPYVSNFPADLDVSTQPEFSASINGKTVSLAGNSHVFRADRQTVMNLYLDGVDLAPMLAYLPVSLPVKIPSVRLDTRLRIAYSTPPKSIPSLDISGVVGLRRLALQNADGQPLASAERIAFDIGSFRPFSRELKVREISIAAPRFDLIRAADNRFNWLKLVPPARPGNEKPPAGSAPGWQWAIDTVRLRRGELFMRDAALPKPFASELNDISLDLARLDQRMQTPVSARLRISSPNAESATLSAQIDPAGRTLTGDYQIDALDVARWRPYLDPLLASYTSLRPASLRLSSSGQLTLGAPQDDLRYAVQEGQLTLRELALDEPGGTRPAIQADVIEATGIRLDSQTRRLSLESLSINQPDINLRRLRQQDNFASWVRNPPARAAAARSKKTPDWRIQVGQAQVEQGQLHWSSVRERRPVKLDLSELSARLRGFDSARPAAMPLDLETRINRQGRVNARGQLNLAQSALKLQLNASRVDLVPLLVPPTSHIRVNIARAGLDARGELAVGWRDPGQPSLAYRGQAALRDVRIRDEINTGTELARWKQLGFNGIDLDWQAGTHKLHVGQIDWQQFFVQAVLNQNAQLNVRELRNDMTGTPGTPADAPAAPTVLPAAATTSAVPLDLSIGNIRLQQGSVNWIDNFVRPNLRANITGLGGEIGRLSSQTGKTAEVDLKGRVNRDAPLVIQGRINPLVSPMALDLTATVKGMDLPPLTPYAAKYAGYPITKGKMSLDMHYSVAEQQLKAENRLFLDQLTFGDKVDSPDATSLPVLLAVDLLKNRDGVIDVNLPISGTLTDPDFSVGGIVMRVIVNLLQKAVTAPFDLLAHAFGGDTASLSSLDMVNVQPGPEERARLDQLAAILADKPSLRLEIQGRADLEGARRARLEDKIQARWQDRGGEPDSQPDAVARAAIIKSLYEDGSFKKPRNLIGIAKTLPTGEMEALLLANQAVVPREVPQIAHARALEVKRYLEDNAALDPARLFIVAAGDSTTGNGVAFSLK</sequence>
<dbReference type="Proteomes" id="UP000197424">
    <property type="component" value="Chromosome"/>
</dbReference>
<dbReference type="GO" id="GO:0005886">
    <property type="term" value="C:plasma membrane"/>
    <property type="evidence" value="ECO:0007669"/>
    <property type="project" value="TreeGrafter"/>
</dbReference>
<organism evidence="1 2">
    <name type="scientific">Laribacter hongkongensis</name>
    <dbReference type="NCBI Taxonomy" id="168471"/>
    <lineage>
        <taxon>Bacteria</taxon>
        <taxon>Pseudomonadati</taxon>
        <taxon>Pseudomonadota</taxon>
        <taxon>Betaproteobacteria</taxon>
        <taxon>Neisseriales</taxon>
        <taxon>Aquaspirillaceae</taxon>
        <taxon>Laribacter</taxon>
    </lineage>
</organism>
<reference evidence="2" key="1">
    <citation type="submission" date="2017-06" db="EMBL/GenBank/DDBJ databases">
        <title>Whole genome sequence of Laribacter hongkongensis LHGZ1.</title>
        <authorList>
            <person name="Chen D."/>
            <person name="Wu H."/>
            <person name="Chen J."/>
        </authorList>
    </citation>
    <scope>NUCLEOTIDE SEQUENCE [LARGE SCALE GENOMIC DNA]</scope>
    <source>
        <strain evidence="2">LHGZ1</strain>
    </source>
</reference>
<name>A0A248LIE1_9NEIS</name>
<dbReference type="PANTHER" id="PTHR30441:SF8">
    <property type="entry name" value="DUF748 DOMAIN-CONTAINING PROTEIN"/>
    <property type="match status" value="1"/>
</dbReference>
<dbReference type="AlphaFoldDB" id="A0A248LIE1"/>